<keyword evidence="4 7" id="KW-0812">Transmembrane</keyword>
<evidence type="ECO:0000256" key="8">
    <source>
        <dbReference type="SAM" id="Phobius"/>
    </source>
</evidence>
<feature type="transmembrane region" description="Helical" evidence="8">
    <location>
        <begin position="240"/>
        <end position="259"/>
    </location>
</feature>
<evidence type="ECO:0000313" key="11">
    <source>
        <dbReference type="Proteomes" id="UP000027946"/>
    </source>
</evidence>
<feature type="transmembrane region" description="Helical" evidence="8">
    <location>
        <begin position="362"/>
        <end position="385"/>
    </location>
</feature>
<feature type="transmembrane region" description="Helical" evidence="8">
    <location>
        <begin position="405"/>
        <end position="427"/>
    </location>
</feature>
<dbReference type="PANTHER" id="PTHR42703">
    <property type="entry name" value="NADH DEHYDROGENASE"/>
    <property type="match status" value="1"/>
</dbReference>
<dbReference type="PANTHER" id="PTHR42703:SF1">
    <property type="entry name" value="NA(+)_H(+) ANTIPORTER SUBUNIT D1"/>
    <property type="match status" value="1"/>
</dbReference>
<dbReference type="InterPro" id="IPR050586">
    <property type="entry name" value="CPA3_Na-H_Antiporter_D"/>
</dbReference>
<feature type="transmembrane region" description="Helical" evidence="8">
    <location>
        <begin position="447"/>
        <end position="464"/>
    </location>
</feature>
<feature type="transmembrane region" description="Helical" evidence="8">
    <location>
        <begin position="514"/>
        <end position="538"/>
    </location>
</feature>
<evidence type="ECO:0000259" key="9">
    <source>
        <dbReference type="Pfam" id="PF00361"/>
    </source>
</evidence>
<dbReference type="InterPro" id="IPR003918">
    <property type="entry name" value="NADH_UbQ_OxRdtase"/>
</dbReference>
<keyword evidence="10" id="KW-0560">Oxidoreductase</keyword>
<comment type="subcellular location">
    <subcellularLocation>
        <location evidence="1">Cell membrane</location>
        <topology evidence="1">Multi-pass membrane protein</topology>
    </subcellularLocation>
    <subcellularLocation>
        <location evidence="7">Membrane</location>
        <topology evidence="7">Multi-pass membrane protein</topology>
    </subcellularLocation>
</comment>
<keyword evidence="6 8" id="KW-0472">Membrane</keyword>
<dbReference type="Proteomes" id="UP000027946">
    <property type="component" value="Unassembled WGS sequence"/>
</dbReference>
<evidence type="ECO:0000256" key="4">
    <source>
        <dbReference type="ARBA" id="ARBA00022692"/>
    </source>
</evidence>
<feature type="transmembrane region" description="Helical" evidence="8">
    <location>
        <begin position="35"/>
        <end position="55"/>
    </location>
</feature>
<feature type="transmembrane region" description="Helical" evidence="8">
    <location>
        <begin position="134"/>
        <end position="151"/>
    </location>
</feature>
<dbReference type="RefSeq" id="WP_207647187.1">
    <property type="nucleotide sequence ID" value="NZ_FSRH01000009.1"/>
</dbReference>
<accession>A0A069RJ80</accession>
<evidence type="ECO:0000313" key="10">
    <source>
        <dbReference type="EMBL" id="KDR96185.1"/>
    </source>
</evidence>
<comment type="caution">
    <text evidence="10">The sequence shown here is derived from an EMBL/GenBank/DDBJ whole genome shotgun (WGS) entry which is preliminary data.</text>
</comment>
<dbReference type="EMBL" id="JJMM01000004">
    <property type="protein sequence ID" value="KDR96185.1"/>
    <property type="molecule type" value="Genomic_DNA"/>
</dbReference>
<dbReference type="AlphaFoldDB" id="A0A069RJ80"/>
<organism evidence="10 11">
    <name type="scientific">Peptoclostridium litorale DSM 5388</name>
    <dbReference type="NCBI Taxonomy" id="1121324"/>
    <lineage>
        <taxon>Bacteria</taxon>
        <taxon>Bacillati</taxon>
        <taxon>Bacillota</taxon>
        <taxon>Clostridia</taxon>
        <taxon>Peptostreptococcales</taxon>
        <taxon>Peptoclostridiaceae</taxon>
        <taxon>Peptoclostridium</taxon>
    </lineage>
</organism>
<evidence type="ECO:0000256" key="7">
    <source>
        <dbReference type="RuleBase" id="RU000320"/>
    </source>
</evidence>
<protein>
    <submittedName>
        <fullName evidence="10">Hydrogenase-4 component B</fullName>
        <ecNumber evidence="10">1.-.-.-</ecNumber>
    </submittedName>
</protein>
<dbReference type="GO" id="GO:0005886">
    <property type="term" value="C:plasma membrane"/>
    <property type="evidence" value="ECO:0007669"/>
    <property type="project" value="UniProtKB-SubCell"/>
</dbReference>
<feature type="transmembrane region" description="Helical" evidence="8">
    <location>
        <begin position="271"/>
        <end position="290"/>
    </location>
</feature>
<evidence type="ECO:0000256" key="5">
    <source>
        <dbReference type="ARBA" id="ARBA00022989"/>
    </source>
</evidence>
<keyword evidence="5 8" id="KW-1133">Transmembrane helix</keyword>
<comment type="similarity">
    <text evidence="2">Belongs to the CPA3 antiporters (TC 2.A.63) subunit D family.</text>
</comment>
<feature type="transmembrane region" description="Helical" evidence="8">
    <location>
        <begin position="83"/>
        <end position="104"/>
    </location>
</feature>
<evidence type="ECO:0000256" key="6">
    <source>
        <dbReference type="ARBA" id="ARBA00023136"/>
    </source>
</evidence>
<dbReference type="eggNOG" id="COG0651">
    <property type="taxonomic scope" value="Bacteria"/>
</dbReference>
<feature type="transmembrane region" description="Helical" evidence="8">
    <location>
        <begin position="329"/>
        <end position="350"/>
    </location>
</feature>
<evidence type="ECO:0000256" key="2">
    <source>
        <dbReference type="ARBA" id="ARBA00005346"/>
    </source>
</evidence>
<evidence type="ECO:0000256" key="1">
    <source>
        <dbReference type="ARBA" id="ARBA00004651"/>
    </source>
</evidence>
<feature type="transmembrane region" description="Helical" evidence="8">
    <location>
        <begin position="163"/>
        <end position="185"/>
    </location>
</feature>
<proteinExistence type="inferred from homology"/>
<dbReference type="GO" id="GO:0016491">
    <property type="term" value="F:oxidoreductase activity"/>
    <property type="evidence" value="ECO:0007669"/>
    <property type="project" value="UniProtKB-KW"/>
</dbReference>
<dbReference type="EC" id="1.-.-.-" evidence="10"/>
<gene>
    <name evidence="10" type="primary">hyfB</name>
    <name evidence="10" type="ORF">CLIT_4c00220</name>
</gene>
<feature type="transmembrane region" description="Helical" evidence="8">
    <location>
        <begin position="12"/>
        <end position="30"/>
    </location>
</feature>
<keyword evidence="3" id="KW-1003">Cell membrane</keyword>
<dbReference type="PRINTS" id="PR01437">
    <property type="entry name" value="NUOXDRDTASE4"/>
</dbReference>
<keyword evidence="11" id="KW-1185">Reference proteome</keyword>
<feature type="transmembrane region" description="Helical" evidence="8">
    <location>
        <begin position="297"/>
        <end position="317"/>
    </location>
</feature>
<evidence type="ECO:0000256" key="3">
    <source>
        <dbReference type="ARBA" id="ARBA00022475"/>
    </source>
</evidence>
<dbReference type="STRING" id="1121324.CLIT_4c00220"/>
<name>A0A069RJ80_PEPLI</name>
<dbReference type="Pfam" id="PF00361">
    <property type="entry name" value="Proton_antipo_M"/>
    <property type="match status" value="1"/>
</dbReference>
<reference evidence="10 11" key="1">
    <citation type="submission" date="2014-03" db="EMBL/GenBank/DDBJ databases">
        <title>Genome sequence of Clostridium litorale W6, DSM 5388.</title>
        <authorList>
            <person name="Poehlein A."/>
            <person name="Jagirdar A."/>
            <person name="Khonsari B."/>
            <person name="Chibani C.M."/>
            <person name="Gutierrez Gutierrez D.A."/>
            <person name="Davydova E."/>
            <person name="Alghaithi H.S."/>
            <person name="Nair K.P."/>
            <person name="Dhamotharan K."/>
            <person name="Chandran L."/>
            <person name="G W."/>
            <person name="Daniel R."/>
        </authorList>
    </citation>
    <scope>NUCLEOTIDE SEQUENCE [LARGE SCALE GENOMIC DNA]</scope>
    <source>
        <strain evidence="10 11">W6</strain>
    </source>
</reference>
<dbReference type="GO" id="GO:0042773">
    <property type="term" value="P:ATP synthesis coupled electron transport"/>
    <property type="evidence" value="ECO:0007669"/>
    <property type="project" value="InterPro"/>
</dbReference>
<feature type="transmembrane region" description="Helical" evidence="8">
    <location>
        <begin position="205"/>
        <end position="228"/>
    </location>
</feature>
<dbReference type="GO" id="GO:0008137">
    <property type="term" value="F:NADH dehydrogenase (ubiquinone) activity"/>
    <property type="evidence" value="ECO:0007669"/>
    <property type="project" value="InterPro"/>
</dbReference>
<feature type="transmembrane region" description="Helical" evidence="8">
    <location>
        <begin position="111"/>
        <end position="128"/>
    </location>
</feature>
<feature type="domain" description="NADH:quinone oxidoreductase/Mrp antiporter transmembrane" evidence="9">
    <location>
        <begin position="128"/>
        <end position="408"/>
    </location>
</feature>
<feature type="transmembrane region" description="Helical" evidence="8">
    <location>
        <begin position="484"/>
        <end position="502"/>
    </location>
</feature>
<sequence>MMEYEILGLDLLPIYIIFIPIVSSLILYLIHSRHAILVSVSCQMLLSAACTFYFYRIFNMDMHIVSIGGWARFAGVTLRNDHLSMSFAVMSVIIWWCVIVFAFYEKYSSNYLFFILFLEGTFMGLLMSNDLFNLFVFIEIVTIISTMLITFKKDGAALKAGFYYLIFNNAGMLFYLVAFIIIYSVCGTLNLQLIKTSIGPFKDNFSVRMAYVMITAAFGVKSAFFPVYTWLPKAHSAAPSAISALLSGLLVKSGLYEFIRLNEVFHYSSMDMPLAVLGSLTAFLGVLFALCQNDIKLILAFSTVSQIGIMFMGIGPFKGFLYSGGLLHLMNHSLLKSLLFLGAGIIISEYKNKNVMQIRGVFARLPMTSIFMIIGMLSITGMPYLNGYVGKSIVAYSLKKTPWELIVLQLVNIGTAASFIKLSQIFFINVKGVSMRRKKRITENVPLLILSIGCIVTAAFYIEMANLLVEVPVPDIIIISPRKIGEYVLTMFAGFALYKLVLKHDPVWVKNIRHFDVSFANACMFLVGFVVVMSAVIIQ</sequence>
<dbReference type="InterPro" id="IPR001750">
    <property type="entry name" value="ND/Mrp_TM"/>
</dbReference>